<dbReference type="Proteomes" id="UP001165122">
    <property type="component" value="Unassembled WGS sequence"/>
</dbReference>
<dbReference type="EMBL" id="BRXW01000169">
    <property type="protein sequence ID" value="GMI11927.1"/>
    <property type="molecule type" value="Genomic_DNA"/>
</dbReference>
<dbReference type="Gene3D" id="1.10.10.1210">
    <property type="entry name" value="MAGE homology domain, winged helix WH2 motif"/>
    <property type="match status" value="1"/>
</dbReference>
<feature type="compositionally biased region" description="Basic and acidic residues" evidence="1">
    <location>
        <begin position="1"/>
        <end position="11"/>
    </location>
</feature>
<feature type="domain" description="MAGE" evidence="2">
    <location>
        <begin position="85"/>
        <end position="290"/>
    </location>
</feature>
<gene>
    <name evidence="3" type="ORF">TrLO_g5743</name>
</gene>
<evidence type="ECO:0000313" key="4">
    <source>
        <dbReference type="Proteomes" id="UP001165122"/>
    </source>
</evidence>
<keyword evidence="4" id="KW-1185">Reference proteome</keyword>
<dbReference type="InterPro" id="IPR037445">
    <property type="entry name" value="MAGE"/>
</dbReference>
<accession>A0A9W7KUB8</accession>
<feature type="compositionally biased region" description="Acidic residues" evidence="1">
    <location>
        <begin position="309"/>
        <end position="327"/>
    </location>
</feature>
<evidence type="ECO:0000259" key="2">
    <source>
        <dbReference type="SMART" id="SM01373"/>
    </source>
</evidence>
<dbReference type="InterPro" id="IPR041898">
    <property type="entry name" value="MAGE_WH1"/>
</dbReference>
<organism evidence="3 4">
    <name type="scientific">Triparma laevis f. longispina</name>
    <dbReference type="NCBI Taxonomy" id="1714387"/>
    <lineage>
        <taxon>Eukaryota</taxon>
        <taxon>Sar</taxon>
        <taxon>Stramenopiles</taxon>
        <taxon>Ochrophyta</taxon>
        <taxon>Bolidophyceae</taxon>
        <taxon>Parmales</taxon>
        <taxon>Triparmaceae</taxon>
        <taxon>Triparma</taxon>
    </lineage>
</organism>
<sequence>MAGGASKRDRSQSSPPPQDAESPRKKNSYEDDGGGEDEDTKDGILEIFTQVLPEASQSFPPPTATEVSAFQTLSPLVRTKLTNDLLRYFIFLGSQKKSFTRRQAMEEVLGDYKKMKVGNAVFGEAKKRLKELYGWSVSSVPEFMLPSIPNKFKDHLYIINETVFDENGTHAQNLNTRWDSSKNGLLICILCFVYNTGIIRSDTKRMNIFKWLTEENLFKLLNQTDPDIPAEVKFAKDTEIEGVGSVAGGIQEFVDSGYLILDTVKTDDDSSGVYYAWGPRAALEVGRKQIITFTANILDEQPDPTMLQELDEGEDDEEEKEGEEEEE</sequence>
<feature type="compositionally biased region" description="Acidic residues" evidence="1">
    <location>
        <begin position="30"/>
        <end position="40"/>
    </location>
</feature>
<dbReference type="SMART" id="SM01373">
    <property type="entry name" value="MAGE"/>
    <property type="match status" value="1"/>
</dbReference>
<evidence type="ECO:0000313" key="3">
    <source>
        <dbReference type="EMBL" id="GMI11927.1"/>
    </source>
</evidence>
<reference evidence="4" key="1">
    <citation type="journal article" date="2023" name="Commun. Biol.">
        <title>Genome analysis of Parmales, the sister group of diatoms, reveals the evolutionary specialization of diatoms from phago-mixotrophs to photoautotrophs.</title>
        <authorList>
            <person name="Ban H."/>
            <person name="Sato S."/>
            <person name="Yoshikawa S."/>
            <person name="Yamada K."/>
            <person name="Nakamura Y."/>
            <person name="Ichinomiya M."/>
            <person name="Sato N."/>
            <person name="Blanc-Mathieu R."/>
            <person name="Endo H."/>
            <person name="Kuwata A."/>
            <person name="Ogata H."/>
        </authorList>
    </citation>
    <scope>NUCLEOTIDE SEQUENCE [LARGE SCALE GENOMIC DNA]</scope>
    <source>
        <strain evidence="4">NIES 3700</strain>
    </source>
</reference>
<name>A0A9W7KUB8_9STRA</name>
<comment type="caution">
    <text evidence="3">The sequence shown here is derived from an EMBL/GenBank/DDBJ whole genome shotgun (WGS) entry which is preliminary data.</text>
</comment>
<dbReference type="PANTHER" id="PTHR11736">
    <property type="entry name" value="MELANOMA-ASSOCIATED ANTIGEN MAGE ANTIGEN"/>
    <property type="match status" value="1"/>
</dbReference>
<dbReference type="Pfam" id="PF01454">
    <property type="entry name" value="MAGE"/>
    <property type="match status" value="1"/>
</dbReference>
<dbReference type="InterPro" id="IPR041899">
    <property type="entry name" value="MAGE_WH2"/>
</dbReference>
<dbReference type="GO" id="GO:0005634">
    <property type="term" value="C:nucleus"/>
    <property type="evidence" value="ECO:0007669"/>
    <property type="project" value="TreeGrafter"/>
</dbReference>
<evidence type="ECO:0000256" key="1">
    <source>
        <dbReference type="SAM" id="MobiDB-lite"/>
    </source>
</evidence>
<protein>
    <recommendedName>
        <fullName evidence="2">MAGE domain-containing protein</fullName>
    </recommendedName>
</protein>
<feature type="region of interest" description="Disordered" evidence="1">
    <location>
        <begin position="300"/>
        <end position="327"/>
    </location>
</feature>
<dbReference type="OrthoDB" id="205198at2759"/>
<feature type="region of interest" description="Disordered" evidence="1">
    <location>
        <begin position="1"/>
        <end position="41"/>
    </location>
</feature>
<proteinExistence type="predicted"/>
<dbReference type="Gene3D" id="1.10.10.1200">
    <property type="entry name" value="MAGE homology domain, winged helix WH1 motif"/>
    <property type="match status" value="1"/>
</dbReference>
<dbReference type="InterPro" id="IPR002190">
    <property type="entry name" value="MHD_dom"/>
</dbReference>
<dbReference type="AlphaFoldDB" id="A0A9W7KUB8"/>
<dbReference type="PANTHER" id="PTHR11736:SF14">
    <property type="entry name" value="NSE3 HOMOLOG, SMC5-SMC6 COMPLEX COMPONENT"/>
    <property type="match status" value="1"/>
</dbReference>